<accession>A0A212J5Q3</accession>
<gene>
    <name evidence="2" type="ORF">KL86DYS1_11217</name>
</gene>
<reference evidence="2" key="1">
    <citation type="submission" date="2016-04" db="EMBL/GenBank/DDBJ databases">
        <authorList>
            <person name="Evans L.H."/>
            <person name="Alamgir A."/>
            <person name="Owens N."/>
            <person name="Weber N.D."/>
            <person name="Virtaneva K."/>
            <person name="Barbian K."/>
            <person name="Babar A."/>
            <person name="Rosenke K."/>
        </authorList>
    </citation>
    <scope>NUCLEOTIDE SEQUENCE</scope>
    <source>
        <strain evidence="2">86-1</strain>
    </source>
</reference>
<keyword evidence="1" id="KW-0812">Transmembrane</keyword>
<protein>
    <submittedName>
        <fullName evidence="2">Uncharacterized protein</fullName>
    </submittedName>
</protein>
<dbReference type="EMBL" id="FLUM01000001">
    <property type="protein sequence ID" value="SBV94757.1"/>
    <property type="molecule type" value="Genomic_DNA"/>
</dbReference>
<evidence type="ECO:0000313" key="2">
    <source>
        <dbReference type="EMBL" id="SBV94757.1"/>
    </source>
</evidence>
<keyword evidence="1" id="KW-0472">Membrane</keyword>
<sequence>MTALAIWYSIQKYPNSKWVIGLLLFTIFWTWITSSHIFPKSIHTGVFKRYSLKVIPNLAVWLILVYQLVTSRGIIKQFDPNDYTKEERIKESI</sequence>
<name>A0A212J5Q3_9BACT</name>
<dbReference type="RefSeq" id="WP_296939065.1">
    <property type="nucleotide sequence ID" value="NZ_LT599032.1"/>
</dbReference>
<proteinExistence type="predicted"/>
<organism evidence="2">
    <name type="scientific">uncultured Dysgonomonas sp</name>
    <dbReference type="NCBI Taxonomy" id="206096"/>
    <lineage>
        <taxon>Bacteria</taxon>
        <taxon>Pseudomonadati</taxon>
        <taxon>Bacteroidota</taxon>
        <taxon>Bacteroidia</taxon>
        <taxon>Bacteroidales</taxon>
        <taxon>Dysgonomonadaceae</taxon>
        <taxon>Dysgonomonas</taxon>
        <taxon>environmental samples</taxon>
    </lineage>
</organism>
<dbReference type="AlphaFoldDB" id="A0A212J5Q3"/>
<evidence type="ECO:0000256" key="1">
    <source>
        <dbReference type="SAM" id="Phobius"/>
    </source>
</evidence>
<keyword evidence="1" id="KW-1133">Transmembrane helix</keyword>
<feature type="transmembrane region" description="Helical" evidence="1">
    <location>
        <begin position="50"/>
        <end position="69"/>
    </location>
</feature>
<feature type="transmembrane region" description="Helical" evidence="1">
    <location>
        <begin position="18"/>
        <end position="38"/>
    </location>
</feature>